<evidence type="ECO:0000256" key="1">
    <source>
        <dbReference type="SAM" id="MobiDB-lite"/>
    </source>
</evidence>
<feature type="region of interest" description="Disordered" evidence="1">
    <location>
        <begin position="40"/>
        <end position="67"/>
    </location>
</feature>
<reference evidence="2 3" key="1">
    <citation type="submission" date="2023-09" db="EMBL/GenBank/DDBJ databases">
        <title>Nesidiocoris tenuis whole genome shotgun sequence.</title>
        <authorList>
            <person name="Shibata T."/>
            <person name="Shimoda M."/>
            <person name="Kobayashi T."/>
            <person name="Uehara T."/>
        </authorList>
    </citation>
    <scope>NUCLEOTIDE SEQUENCE [LARGE SCALE GENOMIC DNA]</scope>
    <source>
        <strain evidence="2 3">Japan</strain>
    </source>
</reference>
<evidence type="ECO:0000313" key="2">
    <source>
        <dbReference type="EMBL" id="BES89396.1"/>
    </source>
</evidence>
<sequence>MRKFRVPSAAPRVPAARMPSARSARGNCVPADSFDYAASGGENSPGVFGLREPPEAVTTPIRKSENF</sequence>
<organism evidence="2 3">
    <name type="scientific">Nesidiocoris tenuis</name>
    <dbReference type="NCBI Taxonomy" id="355587"/>
    <lineage>
        <taxon>Eukaryota</taxon>
        <taxon>Metazoa</taxon>
        <taxon>Ecdysozoa</taxon>
        <taxon>Arthropoda</taxon>
        <taxon>Hexapoda</taxon>
        <taxon>Insecta</taxon>
        <taxon>Pterygota</taxon>
        <taxon>Neoptera</taxon>
        <taxon>Paraneoptera</taxon>
        <taxon>Hemiptera</taxon>
        <taxon>Heteroptera</taxon>
        <taxon>Panheteroptera</taxon>
        <taxon>Cimicomorpha</taxon>
        <taxon>Miridae</taxon>
        <taxon>Dicyphina</taxon>
        <taxon>Nesidiocoris</taxon>
    </lineage>
</organism>
<name>A0ABN7AAQ0_9HEMI</name>
<feature type="compositionally biased region" description="Low complexity" evidence="1">
    <location>
        <begin position="1"/>
        <end position="25"/>
    </location>
</feature>
<dbReference type="Proteomes" id="UP001307889">
    <property type="component" value="Chromosome 1"/>
</dbReference>
<accession>A0ABN7AAQ0</accession>
<gene>
    <name evidence="2" type="ORF">NTJ_02203</name>
</gene>
<feature type="region of interest" description="Disordered" evidence="1">
    <location>
        <begin position="1"/>
        <end position="28"/>
    </location>
</feature>
<dbReference type="EMBL" id="AP028909">
    <property type="protein sequence ID" value="BES89396.1"/>
    <property type="molecule type" value="Genomic_DNA"/>
</dbReference>
<protein>
    <submittedName>
        <fullName evidence="2">Uncharacterized protein</fullName>
    </submittedName>
</protein>
<keyword evidence="3" id="KW-1185">Reference proteome</keyword>
<proteinExistence type="predicted"/>
<evidence type="ECO:0000313" key="3">
    <source>
        <dbReference type="Proteomes" id="UP001307889"/>
    </source>
</evidence>